<comment type="caution">
    <text evidence="2">The sequence shown here is derived from an EMBL/GenBank/DDBJ whole genome shotgun (WGS) entry which is preliminary data.</text>
</comment>
<dbReference type="PANTHER" id="PTHR43471">
    <property type="entry name" value="ABC TRANSPORTER PERMEASE"/>
    <property type="match status" value="1"/>
</dbReference>
<dbReference type="AlphaFoldDB" id="A0A0Q3TM67"/>
<evidence type="ECO:0000256" key="1">
    <source>
        <dbReference type="SAM" id="Phobius"/>
    </source>
</evidence>
<organism evidence="2 3">
    <name type="scientific">Heyndrickxia shackletonii</name>
    <dbReference type="NCBI Taxonomy" id="157838"/>
    <lineage>
        <taxon>Bacteria</taxon>
        <taxon>Bacillati</taxon>
        <taxon>Bacillota</taxon>
        <taxon>Bacilli</taxon>
        <taxon>Bacillales</taxon>
        <taxon>Bacillaceae</taxon>
        <taxon>Heyndrickxia</taxon>
    </lineage>
</organism>
<protein>
    <submittedName>
        <fullName evidence="2">ABC transporter permease</fullName>
    </submittedName>
</protein>
<dbReference type="RefSeq" id="WP_055740592.1">
    <property type="nucleotide sequence ID" value="NZ_JAAIWL010000042.1"/>
</dbReference>
<dbReference type="STRING" id="157838.AN964_15700"/>
<feature type="transmembrane region" description="Helical" evidence="1">
    <location>
        <begin position="63"/>
        <end position="83"/>
    </location>
</feature>
<feature type="transmembrane region" description="Helical" evidence="1">
    <location>
        <begin position="144"/>
        <end position="168"/>
    </location>
</feature>
<name>A0A0Q3TM67_9BACI</name>
<dbReference type="PANTHER" id="PTHR43471:SF12">
    <property type="entry name" value="HYPOTHETICAL MEMBRANE PROTEIN, CONSERVED"/>
    <property type="match status" value="1"/>
</dbReference>
<accession>A0A0Q3TM67</accession>
<sequence length="279" mass="31220">MRQFFINPVLNKEIKLRFRSLKTFLGLLAYLLAIGIIVVGFIYLMTNFSSSGFFRPEESKQMFIMLSFIQLALILFITPGLSAGIISGERERQTLNILLTTTQSSTSIILSKLFSSVSYLLLLIIASLPVYSIVFLFGGVSPGILLSIMGLYIFTILVFASIGVFFSTLIRRTIISIITTYGVTLFFAGGTAFLFLIAVNFSQSQQLTDNVACYVLAMLNPPIVLASMLMPDIKEQIIRLSGVHTSLWISYIVFYSVMIIVLIFVSIRKLRPNMNPKIR</sequence>
<keyword evidence="1" id="KW-0812">Transmembrane</keyword>
<dbReference type="EMBL" id="LJJC01000004">
    <property type="protein sequence ID" value="KQL54809.1"/>
    <property type="molecule type" value="Genomic_DNA"/>
</dbReference>
<keyword evidence="1" id="KW-1133">Transmembrane helix</keyword>
<dbReference type="OrthoDB" id="9815855at2"/>
<evidence type="ECO:0000313" key="2">
    <source>
        <dbReference type="EMBL" id="KQL54809.1"/>
    </source>
</evidence>
<gene>
    <name evidence="2" type="ORF">AN964_15700</name>
</gene>
<reference evidence="2 3" key="1">
    <citation type="submission" date="2015-09" db="EMBL/GenBank/DDBJ databases">
        <title>Genome sequencing project for genomic taxonomy and phylogenomics of Bacillus-like bacteria.</title>
        <authorList>
            <person name="Liu B."/>
            <person name="Wang J."/>
            <person name="Zhu Y."/>
            <person name="Liu G."/>
            <person name="Chen Q."/>
            <person name="Chen Z."/>
            <person name="Lan J."/>
            <person name="Che J."/>
            <person name="Ge C."/>
            <person name="Shi H."/>
            <person name="Pan Z."/>
            <person name="Liu X."/>
        </authorList>
    </citation>
    <scope>NUCLEOTIDE SEQUENCE [LARGE SCALE GENOMIC DNA]</scope>
    <source>
        <strain evidence="2 3">LMG 18435</strain>
    </source>
</reference>
<feature type="transmembrane region" description="Helical" evidence="1">
    <location>
        <begin position="21"/>
        <end position="43"/>
    </location>
</feature>
<dbReference type="PATRIC" id="fig|157838.3.peg.3468"/>
<feature type="transmembrane region" description="Helical" evidence="1">
    <location>
        <begin position="119"/>
        <end position="137"/>
    </location>
</feature>
<keyword evidence="3" id="KW-1185">Reference proteome</keyword>
<proteinExistence type="predicted"/>
<feature type="transmembrane region" description="Helical" evidence="1">
    <location>
        <begin position="174"/>
        <end position="199"/>
    </location>
</feature>
<evidence type="ECO:0000313" key="3">
    <source>
        <dbReference type="Proteomes" id="UP000051888"/>
    </source>
</evidence>
<dbReference type="Proteomes" id="UP000051888">
    <property type="component" value="Unassembled WGS sequence"/>
</dbReference>
<keyword evidence="1" id="KW-0472">Membrane</keyword>
<feature type="transmembrane region" description="Helical" evidence="1">
    <location>
        <begin position="248"/>
        <end position="267"/>
    </location>
</feature>